<organism evidence="4 5">
    <name type="scientific">Paenibacillus pectinilyticus</name>
    <dbReference type="NCBI Taxonomy" id="512399"/>
    <lineage>
        <taxon>Bacteria</taxon>
        <taxon>Bacillati</taxon>
        <taxon>Bacillota</taxon>
        <taxon>Bacilli</taxon>
        <taxon>Bacillales</taxon>
        <taxon>Paenibacillaceae</taxon>
        <taxon>Paenibacillus</taxon>
    </lineage>
</organism>
<dbReference type="PANTHER" id="PTHR43649">
    <property type="entry name" value="ARABINOSE-BINDING PROTEIN-RELATED"/>
    <property type="match status" value="1"/>
</dbReference>
<evidence type="ECO:0000313" key="5">
    <source>
        <dbReference type="Proteomes" id="UP000093309"/>
    </source>
</evidence>
<comment type="caution">
    <text evidence="4">The sequence shown here is derived from an EMBL/GenBank/DDBJ whole genome shotgun (WGS) entry which is preliminary data.</text>
</comment>
<evidence type="ECO:0000259" key="3">
    <source>
        <dbReference type="Pfam" id="PF12010"/>
    </source>
</evidence>
<dbReference type="Pfam" id="PF12010">
    <property type="entry name" value="DUF3502"/>
    <property type="match status" value="1"/>
</dbReference>
<feature type="chain" id="PRO_5039187605" description="DUF3502 domain-containing protein" evidence="2">
    <location>
        <begin position="20"/>
        <end position="517"/>
    </location>
</feature>
<gene>
    <name evidence="4" type="ORF">A8709_23300</name>
</gene>
<proteinExistence type="predicted"/>
<dbReference type="PROSITE" id="PS51257">
    <property type="entry name" value="PROKAR_LIPOPROTEIN"/>
    <property type="match status" value="1"/>
</dbReference>
<keyword evidence="2" id="KW-0732">Signal</keyword>
<dbReference type="PANTHER" id="PTHR43649:SF17">
    <property type="entry name" value="ABC TRANSPORTER SOLUTE BINDING PROTEIN-SUGAR TRANSPORT"/>
    <property type="match status" value="1"/>
</dbReference>
<accession>A0A1C0ZRR5</accession>
<reference evidence="5" key="1">
    <citation type="submission" date="2016-05" db="EMBL/GenBank/DDBJ databases">
        <title>Paenibacillus oryzae. sp. nov., isolated from the rice root.</title>
        <authorList>
            <person name="Zhang J."/>
            <person name="Zhang X."/>
        </authorList>
    </citation>
    <scope>NUCLEOTIDE SEQUENCE [LARGE SCALE GENOMIC DNA]</scope>
    <source>
        <strain evidence="5">KCTC13222</strain>
    </source>
</reference>
<feature type="region of interest" description="Disordered" evidence="1">
    <location>
        <begin position="26"/>
        <end position="50"/>
    </location>
</feature>
<dbReference type="InterPro" id="IPR050490">
    <property type="entry name" value="Bact_solute-bd_prot1"/>
</dbReference>
<evidence type="ECO:0000256" key="1">
    <source>
        <dbReference type="SAM" id="MobiDB-lite"/>
    </source>
</evidence>
<keyword evidence="5" id="KW-1185">Reference proteome</keyword>
<dbReference type="Proteomes" id="UP000093309">
    <property type="component" value="Unassembled WGS sequence"/>
</dbReference>
<protein>
    <recommendedName>
        <fullName evidence="3">DUF3502 domain-containing protein</fullName>
    </recommendedName>
</protein>
<dbReference type="AlphaFoldDB" id="A0A1C0ZRR5"/>
<evidence type="ECO:0000256" key="2">
    <source>
        <dbReference type="SAM" id="SignalP"/>
    </source>
</evidence>
<name>A0A1C0ZRR5_9BACL</name>
<dbReference type="EMBL" id="LYPC01000030">
    <property type="protein sequence ID" value="OCT10763.1"/>
    <property type="molecule type" value="Genomic_DNA"/>
</dbReference>
<dbReference type="STRING" id="512399.A8709_23300"/>
<evidence type="ECO:0000313" key="4">
    <source>
        <dbReference type="EMBL" id="OCT10763.1"/>
    </source>
</evidence>
<sequence>MKKSHVFTVLTLSSLIVMTALTGCSKSSEETSSKPAVTGDAKPTDTGKNADKALEPVELTWYYPGTVQKDAALVQDEINKITKAKINATVKLSVIDWGAYDQKMNVINATNEQYDIAFTSSWTNNYYQNVAKGSFAPLDDLLTKYAPKLKASMPAQFWDATKVDNKIYGIINQQIFAKAYGVYIRKDLADKYGLDIKTVKKSEDLEPFFDQVLKGEKGITPLALNNEVNATLPYKSQFDTIGDQFSPGVVMIGDKGLKVVNQYETPEMKTHFEDAKKWFDKGYIKKDVTSTKRDQADGDMKAGKYAALISVVKPGGEQELKGKYGFEFVSAYLEKPVVSTEGIISTLNAISKTSKNPERAMMFMELMNTDKQLYNLISHGIENKHYVKVEDNVIGMPSGVTAETNSYNPNTDWMFGNQFNGYYTDKSQVGAWEATQKLNNEAAFSDLLGFSFNPEPVNSKIAQVTTVLNQYLNALQTGTSGPNTVLPQLIQKLKAAGADDIVKEKQAQIDKWKATKK</sequence>
<dbReference type="RefSeq" id="WP_065859300.1">
    <property type="nucleotide sequence ID" value="NZ_LYPC01000030.1"/>
</dbReference>
<feature type="domain" description="DUF3502" evidence="3">
    <location>
        <begin position="447"/>
        <end position="514"/>
    </location>
</feature>
<dbReference type="SUPFAM" id="SSF53850">
    <property type="entry name" value="Periplasmic binding protein-like II"/>
    <property type="match status" value="1"/>
</dbReference>
<dbReference type="Gene3D" id="3.40.190.10">
    <property type="entry name" value="Periplasmic binding protein-like II"/>
    <property type="match status" value="1"/>
</dbReference>
<dbReference type="InterPro" id="IPR022627">
    <property type="entry name" value="DUF3502"/>
</dbReference>
<dbReference type="OrthoDB" id="2636783at2"/>
<feature type="signal peptide" evidence="2">
    <location>
        <begin position="1"/>
        <end position="19"/>
    </location>
</feature>